<feature type="repeat" description="WD" evidence="3">
    <location>
        <begin position="635"/>
        <end position="676"/>
    </location>
</feature>
<gene>
    <name evidence="5" type="ORF">AFUB_075420</name>
</gene>
<feature type="repeat" description="WD" evidence="3">
    <location>
        <begin position="719"/>
        <end position="760"/>
    </location>
</feature>
<feature type="repeat" description="WD" evidence="3">
    <location>
        <begin position="677"/>
        <end position="718"/>
    </location>
</feature>
<dbReference type="FunFam" id="2.130.10.10:FF:000228">
    <property type="entry name" value="COMPASS-like H3K4 histone methylase component WDR5A"/>
    <property type="match status" value="1"/>
</dbReference>
<dbReference type="InterPro" id="IPR019775">
    <property type="entry name" value="WD40_repeat_CS"/>
</dbReference>
<keyword evidence="6" id="KW-1185">Reference proteome</keyword>
<dbReference type="OrthoDB" id="1577640at2759"/>
<dbReference type="Gene3D" id="3.40.50.300">
    <property type="entry name" value="P-loop containing nucleotide triphosphate hydrolases"/>
    <property type="match status" value="1"/>
</dbReference>
<dbReference type="Pfam" id="PF24883">
    <property type="entry name" value="NPHP3_N"/>
    <property type="match status" value="1"/>
</dbReference>
<dbReference type="InterPro" id="IPR036322">
    <property type="entry name" value="WD40_repeat_dom_sf"/>
</dbReference>
<name>B0Y7Y2_ASPFC</name>
<feature type="repeat" description="WD" evidence="3">
    <location>
        <begin position="845"/>
        <end position="886"/>
    </location>
</feature>
<evidence type="ECO:0000313" key="6">
    <source>
        <dbReference type="Proteomes" id="UP000001699"/>
    </source>
</evidence>
<dbReference type="Proteomes" id="UP000001699">
    <property type="component" value="Unassembled WGS sequence"/>
</dbReference>
<organism evidence="5 6">
    <name type="scientific">Aspergillus fumigatus (strain CBS 144.89 / FGSC A1163 / CEA10)</name>
    <name type="common">Neosartorya fumigata</name>
    <dbReference type="NCBI Taxonomy" id="451804"/>
    <lineage>
        <taxon>Eukaryota</taxon>
        <taxon>Fungi</taxon>
        <taxon>Dikarya</taxon>
        <taxon>Ascomycota</taxon>
        <taxon>Pezizomycotina</taxon>
        <taxon>Eurotiomycetes</taxon>
        <taxon>Eurotiomycetidae</taxon>
        <taxon>Eurotiales</taxon>
        <taxon>Aspergillaceae</taxon>
        <taxon>Aspergillus</taxon>
        <taxon>Aspergillus subgen. Fumigati</taxon>
    </lineage>
</organism>
<dbReference type="PANTHER" id="PTHR44019">
    <property type="entry name" value="WD REPEAT-CONTAINING PROTEIN 55"/>
    <property type="match status" value="1"/>
</dbReference>
<feature type="repeat" description="WD" evidence="3">
    <location>
        <begin position="593"/>
        <end position="634"/>
    </location>
</feature>
<feature type="domain" description="Nephrocystin 3-like N-terminal" evidence="4">
    <location>
        <begin position="2"/>
        <end position="140"/>
    </location>
</feature>
<feature type="repeat" description="WD" evidence="3">
    <location>
        <begin position="509"/>
        <end position="550"/>
    </location>
</feature>
<reference evidence="5 6" key="1">
    <citation type="journal article" date="2008" name="PLoS Genet.">
        <title>Genomic islands in the pathogenic filamentous fungus Aspergillus fumigatus.</title>
        <authorList>
            <person name="Fedorova N.D."/>
            <person name="Khaldi N."/>
            <person name="Joardar V.S."/>
            <person name="Maiti R."/>
            <person name="Amedeo P."/>
            <person name="Anderson M.J."/>
            <person name="Crabtree J."/>
            <person name="Silva J.C."/>
            <person name="Badger J.H."/>
            <person name="Albarraq A."/>
            <person name="Angiuoli S."/>
            <person name="Bussey H."/>
            <person name="Bowyer P."/>
            <person name="Cotty P.J."/>
            <person name="Dyer P.S."/>
            <person name="Egan A."/>
            <person name="Galens K."/>
            <person name="Fraser-Liggett C.M."/>
            <person name="Haas B.J."/>
            <person name="Inman J.M."/>
            <person name="Kent R."/>
            <person name="Lemieux S."/>
            <person name="Malavazi I."/>
            <person name="Orvis J."/>
            <person name="Roemer T."/>
            <person name="Ronning C.M."/>
            <person name="Sundaram J.P."/>
            <person name="Sutton G."/>
            <person name="Turner G."/>
            <person name="Venter J.C."/>
            <person name="White O.R."/>
            <person name="Whitty B.R."/>
            <person name="Youngman P."/>
            <person name="Wolfe K.H."/>
            <person name="Goldman G.H."/>
            <person name="Wortman J.R."/>
            <person name="Jiang B."/>
            <person name="Denning D.W."/>
            <person name="Nierman W.C."/>
        </authorList>
    </citation>
    <scope>NUCLEOTIDE SEQUENCE [LARGE SCALE GENOMIC DNA]</scope>
    <source>
        <strain evidence="6">CBS 144.89 / FGSC A1163 / CEA10</strain>
    </source>
</reference>
<feature type="repeat" description="WD" evidence="3">
    <location>
        <begin position="761"/>
        <end position="793"/>
    </location>
</feature>
<evidence type="ECO:0000256" key="2">
    <source>
        <dbReference type="ARBA" id="ARBA00022737"/>
    </source>
</evidence>
<keyword evidence="1 3" id="KW-0853">WD repeat</keyword>
<protein>
    <submittedName>
        <fullName evidence="5">Wd-repeat protein</fullName>
    </submittedName>
</protein>
<keyword evidence="2" id="KW-0677">Repeat</keyword>
<dbReference type="Gene3D" id="2.130.10.10">
    <property type="entry name" value="YVTN repeat-like/Quinoprotein amine dehydrogenase"/>
    <property type="match status" value="6"/>
</dbReference>
<dbReference type="InterPro" id="IPR056884">
    <property type="entry name" value="NPHP3-like_N"/>
</dbReference>
<dbReference type="EMBL" id="DS499599">
    <property type="protein sequence ID" value="EDP49513.1"/>
    <property type="molecule type" value="Genomic_DNA"/>
</dbReference>
<dbReference type="Pfam" id="PF00400">
    <property type="entry name" value="WD40"/>
    <property type="match status" value="11"/>
</dbReference>
<dbReference type="SUPFAM" id="SSF52540">
    <property type="entry name" value="P-loop containing nucleoside triphosphate hydrolases"/>
    <property type="match status" value="1"/>
</dbReference>
<dbReference type="PROSITE" id="PS00678">
    <property type="entry name" value="WD_REPEATS_1"/>
    <property type="match status" value="1"/>
</dbReference>
<dbReference type="InterPro" id="IPR001680">
    <property type="entry name" value="WD40_rpt"/>
</dbReference>
<feature type="repeat" description="WD" evidence="3">
    <location>
        <begin position="929"/>
        <end position="970"/>
    </location>
</feature>
<dbReference type="GO" id="GO:0035097">
    <property type="term" value="C:histone methyltransferase complex"/>
    <property type="evidence" value="ECO:0007669"/>
    <property type="project" value="UniProtKB-ARBA"/>
</dbReference>
<dbReference type="AlphaFoldDB" id="B0Y7Y2"/>
<dbReference type="InterPro" id="IPR050505">
    <property type="entry name" value="WDR55/POC1"/>
</dbReference>
<dbReference type="SMART" id="SM00320">
    <property type="entry name" value="WD40"/>
    <property type="match status" value="11"/>
</dbReference>
<dbReference type="PROSITE" id="PS50294">
    <property type="entry name" value="WD_REPEATS_REGION"/>
    <property type="match status" value="11"/>
</dbReference>
<dbReference type="VEuPathDB" id="FungiDB:AFUB_075420"/>
<dbReference type="CDD" id="cd00200">
    <property type="entry name" value="WD40"/>
    <property type="match status" value="2"/>
</dbReference>
<dbReference type="PRINTS" id="PR00320">
    <property type="entry name" value="GPROTEINBRPT"/>
</dbReference>
<evidence type="ECO:0000313" key="5">
    <source>
        <dbReference type="EMBL" id="EDP49513.1"/>
    </source>
</evidence>
<evidence type="ECO:0000256" key="1">
    <source>
        <dbReference type="ARBA" id="ARBA00022574"/>
    </source>
</evidence>
<dbReference type="PhylomeDB" id="B0Y7Y2"/>
<feature type="repeat" description="WD" evidence="3">
    <location>
        <begin position="803"/>
        <end position="844"/>
    </location>
</feature>
<dbReference type="PANTHER" id="PTHR44019:SF8">
    <property type="entry name" value="POC1 CENTRIOLAR PROTEIN HOMOLOG"/>
    <property type="match status" value="1"/>
</dbReference>
<dbReference type="SUPFAM" id="SSF50978">
    <property type="entry name" value="WD40 repeat-like"/>
    <property type="match status" value="2"/>
</dbReference>
<dbReference type="InterPro" id="IPR015943">
    <property type="entry name" value="WD40/YVTN_repeat-like_dom_sf"/>
</dbReference>
<dbReference type="InterPro" id="IPR027417">
    <property type="entry name" value="P-loop_NTPase"/>
</dbReference>
<dbReference type="InterPro" id="IPR020472">
    <property type="entry name" value="WD40_PAC1"/>
</dbReference>
<proteinExistence type="predicted"/>
<feature type="repeat" description="WD" evidence="3">
    <location>
        <begin position="551"/>
        <end position="592"/>
    </location>
</feature>
<dbReference type="HOGENOM" id="CLU_000288_6_16_1"/>
<feature type="repeat" description="WD" evidence="3">
    <location>
        <begin position="887"/>
        <end position="928"/>
    </location>
</feature>
<dbReference type="PROSITE" id="PS50082">
    <property type="entry name" value="WD_REPEATS_2"/>
    <property type="match status" value="11"/>
</dbReference>
<sequence>MAGTGKSTISRTVAHRLKENGLLGASFFFKKGEKDRGSAKSLFPTLIEQLMITIPDLIPIVRNTLDRDPNISEKMLKEQFESLIYLPLLEIRQRSTDIMVVVIDALDECDREDDVRLILRLLPQVQKSKSIRLRFLLTSRPELPIRLELNSITDDHQELILHEISEPVIQHDIALYLETKFSQLKRERSLPSDWPGEERIKVLVDRTVPLFIAAVTVCRFVSDMNWDPQRRLQAIIADKSTYVSKMESTYLPILKQLFVGQDKWETQELVQEFKEIVGAIIILATPLSANALSRLLNREPDDIKYRLARLHSVLNIPDSLDAPVRLLHLSFRDFLLDNQTKEIDESNRFWIDEQAATQRIEIDVRSIDHYLPPKLQYACRYWIHHLVHIQGPSNGLVKAISFLEKHLLHWLEAMSLLGILSEVVESITTLKSIAEDYGDAKSSLFLYDVRRFILKCRRMTDIAPLQLYSSGLMFAPTNSITRRIFEHELGNWHRLPEVKESWSTELQTLEGHSELVRAVAFSPSGHLLASGSYDKTIKLWDPTTGELHQTLQGHSDSIQSVFFSSDGKLLASSSNDNTIKLWNPATGELRRTLQGHSDSVRSVAFSSNGKLLASGSNDKTIKLWEPITGKLHQTLNGHSNWIWSVAFSQNDQLLASASFDNTVRIWDVATGKLHKTLKGHSGIVLSVAFSSSSQLLASSSEDNTIKLWDPITGELRQTLRGHSDSVATVAFSANRQLLASGSYDKTIKLWDPTTGELHQTLKGHSYGVLCLAFTTDSQVMVSGSSDKTIKLWNPTMVELREAHKDHSDSIGSIAFSSNGQLLASGSNDKTIRLWNPNTGELHQTLYGHSDSVRSVAFSKDSQLLVSGSNDKTIKLWDPRTGELRRTLQGHSDQVCSVTFSPNGHLLASCSYDKTIKIWNPTSGEVCQTLNGHSYLVRSLAFSPNNQLLASSSYDKTTKLWNPATAELHQTLEGHSGWVWSGTKIEVSIFESQWICLQRERILWLPPDYRPICFALNDERSITLSRGSKL</sequence>
<accession>B0Y7Y2</accession>
<evidence type="ECO:0000256" key="3">
    <source>
        <dbReference type="PROSITE-ProRule" id="PRU00221"/>
    </source>
</evidence>
<evidence type="ECO:0000259" key="4">
    <source>
        <dbReference type="Pfam" id="PF24883"/>
    </source>
</evidence>